<dbReference type="Pfam" id="PF00989">
    <property type="entry name" value="PAS"/>
    <property type="match status" value="1"/>
</dbReference>
<evidence type="ECO:0000256" key="7">
    <source>
        <dbReference type="ARBA" id="ARBA00023012"/>
    </source>
</evidence>
<evidence type="ECO:0000256" key="2">
    <source>
        <dbReference type="ARBA" id="ARBA00004236"/>
    </source>
</evidence>
<dbReference type="InterPro" id="IPR004358">
    <property type="entry name" value="Sig_transdc_His_kin-like_C"/>
</dbReference>
<dbReference type="Proteomes" id="UP000564496">
    <property type="component" value="Unassembled WGS sequence"/>
</dbReference>
<gene>
    <name evidence="10" type="ORF">BJ988_001830</name>
</gene>
<comment type="subcellular location">
    <subcellularLocation>
        <location evidence="2">Cell membrane</location>
    </subcellularLocation>
</comment>
<dbReference type="Gene3D" id="1.10.287.130">
    <property type="match status" value="1"/>
</dbReference>
<dbReference type="InterPro" id="IPR005467">
    <property type="entry name" value="His_kinase_dom"/>
</dbReference>
<dbReference type="SUPFAM" id="SSF55874">
    <property type="entry name" value="ATPase domain of HSP90 chaperone/DNA topoisomerase II/histidine kinase"/>
    <property type="match status" value="1"/>
</dbReference>
<keyword evidence="6 10" id="KW-0418">Kinase</keyword>
<dbReference type="SUPFAM" id="SSF55785">
    <property type="entry name" value="PYP-like sensor domain (PAS domain)"/>
    <property type="match status" value="1"/>
</dbReference>
<reference evidence="10 11" key="1">
    <citation type="submission" date="2020-07" db="EMBL/GenBank/DDBJ databases">
        <title>Sequencing the genomes of 1000 actinobacteria strains.</title>
        <authorList>
            <person name="Klenk H.-P."/>
        </authorList>
    </citation>
    <scope>NUCLEOTIDE SEQUENCE [LARGE SCALE GENOMIC DNA]</scope>
    <source>
        <strain evidence="10 11">DSM 26487</strain>
    </source>
</reference>
<dbReference type="PROSITE" id="PS50112">
    <property type="entry name" value="PAS"/>
    <property type="match status" value="1"/>
</dbReference>
<comment type="caution">
    <text evidence="10">The sequence shown here is derived from an EMBL/GenBank/DDBJ whole genome shotgun (WGS) entry which is preliminary data.</text>
</comment>
<dbReference type="FunFam" id="1.10.287.130:FF:000001">
    <property type="entry name" value="Two-component sensor histidine kinase"/>
    <property type="match status" value="1"/>
</dbReference>
<name>A0A7Z0IRY0_9ACTN</name>
<comment type="catalytic activity">
    <reaction evidence="1">
        <text>ATP + protein L-histidine = ADP + protein N-phospho-L-histidine.</text>
        <dbReference type="EC" id="2.7.13.3"/>
    </reaction>
</comment>
<dbReference type="InterPro" id="IPR050736">
    <property type="entry name" value="Sensor_HK_Regulatory"/>
</dbReference>
<dbReference type="InterPro" id="IPR003661">
    <property type="entry name" value="HisK_dim/P_dom"/>
</dbReference>
<dbReference type="InterPro" id="IPR035965">
    <property type="entry name" value="PAS-like_dom_sf"/>
</dbReference>
<evidence type="ECO:0000313" key="11">
    <source>
        <dbReference type="Proteomes" id="UP000564496"/>
    </source>
</evidence>
<dbReference type="RefSeq" id="WP_179657708.1">
    <property type="nucleotide sequence ID" value="NZ_JACBZR010000001.1"/>
</dbReference>
<dbReference type="Gene3D" id="3.30.450.20">
    <property type="entry name" value="PAS domain"/>
    <property type="match status" value="1"/>
</dbReference>
<dbReference type="Pfam" id="PF02518">
    <property type="entry name" value="HATPase_c"/>
    <property type="match status" value="1"/>
</dbReference>
<dbReference type="CDD" id="cd00082">
    <property type="entry name" value="HisKA"/>
    <property type="match status" value="1"/>
</dbReference>
<dbReference type="InterPro" id="IPR013767">
    <property type="entry name" value="PAS_fold"/>
</dbReference>
<keyword evidence="5" id="KW-0808">Transferase</keyword>
<dbReference type="SMART" id="SM00388">
    <property type="entry name" value="HisKA"/>
    <property type="match status" value="1"/>
</dbReference>
<dbReference type="InterPro" id="IPR003594">
    <property type="entry name" value="HATPase_dom"/>
</dbReference>
<evidence type="ECO:0000313" key="10">
    <source>
        <dbReference type="EMBL" id="NYI77182.1"/>
    </source>
</evidence>
<dbReference type="PRINTS" id="PR00344">
    <property type="entry name" value="BCTRLSENSOR"/>
</dbReference>
<dbReference type="Gene3D" id="3.30.565.10">
    <property type="entry name" value="Histidine kinase-like ATPase, C-terminal domain"/>
    <property type="match status" value="1"/>
</dbReference>
<dbReference type="InterPro" id="IPR036097">
    <property type="entry name" value="HisK_dim/P_sf"/>
</dbReference>
<dbReference type="GO" id="GO:0006355">
    <property type="term" value="P:regulation of DNA-templated transcription"/>
    <property type="evidence" value="ECO:0007669"/>
    <property type="project" value="InterPro"/>
</dbReference>
<evidence type="ECO:0000259" key="8">
    <source>
        <dbReference type="PROSITE" id="PS50109"/>
    </source>
</evidence>
<dbReference type="GO" id="GO:0000155">
    <property type="term" value="F:phosphorelay sensor kinase activity"/>
    <property type="evidence" value="ECO:0007669"/>
    <property type="project" value="InterPro"/>
</dbReference>
<organism evidence="10 11">
    <name type="scientific">Nocardioides panzhihuensis</name>
    <dbReference type="NCBI Taxonomy" id="860243"/>
    <lineage>
        <taxon>Bacteria</taxon>
        <taxon>Bacillati</taxon>
        <taxon>Actinomycetota</taxon>
        <taxon>Actinomycetes</taxon>
        <taxon>Propionibacteriales</taxon>
        <taxon>Nocardioidaceae</taxon>
        <taxon>Nocardioides</taxon>
    </lineage>
</organism>
<dbReference type="Pfam" id="PF00512">
    <property type="entry name" value="HisKA"/>
    <property type="match status" value="1"/>
</dbReference>
<keyword evidence="7" id="KW-0902">Two-component regulatory system</keyword>
<feature type="domain" description="PAS" evidence="9">
    <location>
        <begin position="1"/>
        <end position="56"/>
    </location>
</feature>
<dbReference type="GO" id="GO:0005886">
    <property type="term" value="C:plasma membrane"/>
    <property type="evidence" value="ECO:0007669"/>
    <property type="project" value="UniProtKB-SubCell"/>
</dbReference>
<evidence type="ECO:0000256" key="6">
    <source>
        <dbReference type="ARBA" id="ARBA00022777"/>
    </source>
</evidence>
<proteinExistence type="predicted"/>
<accession>A0A7Z0IRY0</accession>
<dbReference type="InterPro" id="IPR036890">
    <property type="entry name" value="HATPase_C_sf"/>
</dbReference>
<evidence type="ECO:0000256" key="5">
    <source>
        <dbReference type="ARBA" id="ARBA00022679"/>
    </source>
</evidence>
<keyword evidence="11" id="KW-1185">Reference proteome</keyword>
<evidence type="ECO:0000259" key="9">
    <source>
        <dbReference type="PROSITE" id="PS50112"/>
    </source>
</evidence>
<evidence type="ECO:0000256" key="1">
    <source>
        <dbReference type="ARBA" id="ARBA00000085"/>
    </source>
</evidence>
<dbReference type="CDD" id="cd00075">
    <property type="entry name" value="HATPase"/>
    <property type="match status" value="1"/>
</dbReference>
<dbReference type="PANTHER" id="PTHR43711:SF1">
    <property type="entry name" value="HISTIDINE KINASE 1"/>
    <property type="match status" value="1"/>
</dbReference>
<dbReference type="EMBL" id="JACBZR010000001">
    <property type="protein sequence ID" value="NYI77182.1"/>
    <property type="molecule type" value="Genomic_DNA"/>
</dbReference>
<dbReference type="EC" id="2.7.13.3" evidence="3"/>
<feature type="domain" description="Histidine kinase" evidence="8">
    <location>
        <begin position="130"/>
        <end position="361"/>
    </location>
</feature>
<keyword evidence="4" id="KW-0597">Phosphoprotein</keyword>
<sequence length="364" mass="38695">MDARELADALPDGVVVADAAGAVVLVSALAGRMLGVDPGASLGRPLGDVLTLSNTEGQTWAEANRPYDTLRTVTGTPEQAWLLPDGTEVLVVSTIRRPSLNVPVDQVAISLRSGRGRKRLDRERSDLVATVAHELRSPLTGVKGFVQALLNRWDKLNDDQKKLMLKTVASDSDRLSRLIAELLDVARIDTGRLQLYPRASDATVLVTRVVESVRSATSRPIELHVEGGIDGGIEGGIDGGIDGAAEDELEIHADPDKFTQVVTNLVENAVRHGDGVVTVSLSASPDDPAQVLLVVEDHGEGIPAELRQRVFTKFWKHGARGGSGLGLYIVGGLTHAHGGTVRIADADSGGARIEVTWPREQPAT</sequence>
<dbReference type="SUPFAM" id="SSF47384">
    <property type="entry name" value="Homodimeric domain of signal transducing histidine kinase"/>
    <property type="match status" value="1"/>
</dbReference>
<protein>
    <recommendedName>
        <fullName evidence="3">histidine kinase</fullName>
        <ecNumber evidence="3">2.7.13.3</ecNumber>
    </recommendedName>
</protein>
<dbReference type="AlphaFoldDB" id="A0A7Z0IRY0"/>
<evidence type="ECO:0000256" key="3">
    <source>
        <dbReference type="ARBA" id="ARBA00012438"/>
    </source>
</evidence>
<dbReference type="SMART" id="SM00387">
    <property type="entry name" value="HATPase_c"/>
    <property type="match status" value="1"/>
</dbReference>
<dbReference type="PROSITE" id="PS50109">
    <property type="entry name" value="HIS_KIN"/>
    <property type="match status" value="1"/>
</dbReference>
<evidence type="ECO:0000256" key="4">
    <source>
        <dbReference type="ARBA" id="ARBA00022553"/>
    </source>
</evidence>
<dbReference type="PANTHER" id="PTHR43711">
    <property type="entry name" value="TWO-COMPONENT HISTIDINE KINASE"/>
    <property type="match status" value="1"/>
</dbReference>
<dbReference type="InterPro" id="IPR000014">
    <property type="entry name" value="PAS"/>
</dbReference>